<evidence type="ECO:0000256" key="6">
    <source>
        <dbReference type="ARBA" id="ARBA00022729"/>
    </source>
</evidence>
<dbReference type="GO" id="GO:0004674">
    <property type="term" value="F:protein serine/threonine kinase activity"/>
    <property type="evidence" value="ECO:0007669"/>
    <property type="project" value="UniProtKB-KW"/>
</dbReference>
<evidence type="ECO:0000256" key="16">
    <source>
        <dbReference type="ARBA" id="ARBA00047899"/>
    </source>
</evidence>
<dbReference type="InterPro" id="IPR001480">
    <property type="entry name" value="Bulb-type_lectin_dom"/>
</dbReference>
<evidence type="ECO:0000313" key="23">
    <source>
        <dbReference type="EnsemblPlants" id="Kaladp0053s0664.1.v1.1"/>
    </source>
</evidence>
<protein>
    <recommendedName>
        <fullName evidence="18">Receptor-like serine/threonine-protein kinase</fullName>
        <ecNumber evidence="18">2.7.11.1</ecNumber>
    </recommendedName>
</protein>
<keyword evidence="5 19" id="KW-0812">Transmembrane</keyword>
<dbReference type="PIRSF" id="PIRSF000641">
    <property type="entry name" value="SRK"/>
    <property type="match status" value="1"/>
</dbReference>
<evidence type="ECO:0000259" key="21">
    <source>
        <dbReference type="PROSITE" id="PS50011"/>
    </source>
</evidence>
<dbReference type="SUPFAM" id="SSF51110">
    <property type="entry name" value="alpha-D-mannose-specific plant lectins"/>
    <property type="match status" value="1"/>
</dbReference>
<dbReference type="PROSITE" id="PS00108">
    <property type="entry name" value="PROTEIN_KINASE_ST"/>
    <property type="match status" value="1"/>
</dbReference>
<accession>A0A7N0ZZP2</accession>
<dbReference type="SUPFAM" id="SSF56112">
    <property type="entry name" value="Protein kinase-like (PK-like)"/>
    <property type="match status" value="1"/>
</dbReference>
<dbReference type="Proteomes" id="UP000594263">
    <property type="component" value="Unplaced"/>
</dbReference>
<keyword evidence="10 18" id="KW-0067">ATP-binding</keyword>
<evidence type="ECO:0000256" key="11">
    <source>
        <dbReference type="ARBA" id="ARBA00022989"/>
    </source>
</evidence>
<comment type="subcellular location">
    <subcellularLocation>
        <location evidence="1">Cell membrane</location>
        <topology evidence="1">Single-pass type I membrane protein</topology>
    </subcellularLocation>
</comment>
<evidence type="ECO:0000256" key="17">
    <source>
        <dbReference type="ARBA" id="ARBA00048679"/>
    </source>
</evidence>
<evidence type="ECO:0000256" key="9">
    <source>
        <dbReference type="ARBA" id="ARBA00022777"/>
    </source>
</evidence>
<feature type="domain" description="Bulb-type lectin" evidence="22">
    <location>
        <begin position="29"/>
        <end position="146"/>
    </location>
</feature>
<keyword evidence="9 18" id="KW-0418">Kinase</keyword>
<keyword evidence="15" id="KW-0325">Glycoprotein</keyword>
<dbReference type="InterPro" id="IPR036426">
    <property type="entry name" value="Bulb-type_lectin_dom_sf"/>
</dbReference>
<evidence type="ECO:0000256" key="14">
    <source>
        <dbReference type="ARBA" id="ARBA00023170"/>
    </source>
</evidence>
<keyword evidence="24" id="KW-1185">Reference proteome</keyword>
<evidence type="ECO:0000256" key="1">
    <source>
        <dbReference type="ARBA" id="ARBA00004251"/>
    </source>
</evidence>
<dbReference type="GO" id="GO:0005524">
    <property type="term" value="F:ATP binding"/>
    <property type="evidence" value="ECO:0007669"/>
    <property type="project" value="UniProtKB-KW"/>
</dbReference>
<keyword evidence="14" id="KW-0675">Receptor</keyword>
<keyword evidence="13" id="KW-1015">Disulfide bond</keyword>
<dbReference type="EnsemblPlants" id="Kaladp0053s0664.1.v1.1">
    <property type="protein sequence ID" value="Kaladp0053s0664.1.v1.1"/>
    <property type="gene ID" value="Kaladp0053s0664.v1.1"/>
</dbReference>
<organism evidence="23 24">
    <name type="scientific">Kalanchoe fedtschenkoi</name>
    <name type="common">Lavender scallops</name>
    <name type="synonym">South American air plant</name>
    <dbReference type="NCBI Taxonomy" id="63787"/>
    <lineage>
        <taxon>Eukaryota</taxon>
        <taxon>Viridiplantae</taxon>
        <taxon>Streptophyta</taxon>
        <taxon>Embryophyta</taxon>
        <taxon>Tracheophyta</taxon>
        <taxon>Spermatophyta</taxon>
        <taxon>Magnoliopsida</taxon>
        <taxon>eudicotyledons</taxon>
        <taxon>Gunneridae</taxon>
        <taxon>Pentapetalae</taxon>
        <taxon>Saxifragales</taxon>
        <taxon>Crassulaceae</taxon>
        <taxon>Kalanchoe</taxon>
    </lineage>
</organism>
<evidence type="ECO:0000313" key="24">
    <source>
        <dbReference type="Proteomes" id="UP000594263"/>
    </source>
</evidence>
<dbReference type="Gene3D" id="1.10.510.10">
    <property type="entry name" value="Transferase(Phosphotransferase) domain 1"/>
    <property type="match status" value="1"/>
</dbReference>
<dbReference type="SMART" id="SM00220">
    <property type="entry name" value="S_TKc"/>
    <property type="match status" value="1"/>
</dbReference>
<keyword evidence="2" id="KW-1003">Cell membrane</keyword>
<dbReference type="FunFam" id="3.30.200.20:FF:000330">
    <property type="entry name" value="G-type lectin S-receptor-like serine/threonine-protein kinase At4g03230"/>
    <property type="match status" value="1"/>
</dbReference>
<dbReference type="OMA" id="KPAYYTE"/>
<dbReference type="InterPro" id="IPR011009">
    <property type="entry name" value="Kinase-like_dom_sf"/>
</dbReference>
<dbReference type="EC" id="2.7.11.1" evidence="18"/>
<keyword evidence="7" id="KW-0430">Lectin</keyword>
<keyword evidence="11 19" id="KW-1133">Transmembrane helix</keyword>
<dbReference type="PANTHER" id="PTHR27002:SF1063">
    <property type="entry name" value="RECEPTOR-LIKE SERINE_THREONINE-PROTEIN KINASE"/>
    <property type="match status" value="1"/>
</dbReference>
<evidence type="ECO:0000256" key="10">
    <source>
        <dbReference type="ARBA" id="ARBA00022840"/>
    </source>
</evidence>
<dbReference type="InterPro" id="IPR000719">
    <property type="entry name" value="Prot_kinase_dom"/>
</dbReference>
<dbReference type="Gramene" id="Kaladp0053s0664.1.v1.1">
    <property type="protein sequence ID" value="Kaladp0053s0664.1.v1.1"/>
    <property type="gene ID" value="Kaladp0053s0664.v1.1"/>
</dbReference>
<dbReference type="FunFam" id="1.10.510.10:FF:000060">
    <property type="entry name" value="G-type lectin S-receptor-like serine/threonine-protein kinase"/>
    <property type="match status" value="1"/>
</dbReference>
<dbReference type="InterPro" id="IPR001245">
    <property type="entry name" value="Ser-Thr/Tyr_kinase_cat_dom"/>
</dbReference>
<comment type="similarity">
    <text evidence="18">Belongs to the protein kinase superfamily. Ser/Thr protein kinase family.</text>
</comment>
<evidence type="ECO:0000256" key="5">
    <source>
        <dbReference type="ARBA" id="ARBA00022692"/>
    </source>
</evidence>
<dbReference type="SMART" id="SM00108">
    <property type="entry name" value="B_lectin"/>
    <property type="match status" value="1"/>
</dbReference>
<proteinExistence type="inferred from homology"/>
<dbReference type="PANTHER" id="PTHR27002">
    <property type="entry name" value="RECEPTOR-LIKE SERINE/THREONINE-PROTEIN KINASE SD1-8"/>
    <property type="match status" value="1"/>
</dbReference>
<keyword evidence="3 18" id="KW-0723">Serine/threonine-protein kinase</keyword>
<evidence type="ECO:0000256" key="15">
    <source>
        <dbReference type="ARBA" id="ARBA00023180"/>
    </source>
</evidence>
<dbReference type="Gene3D" id="3.30.200.20">
    <property type="entry name" value="Phosphorylase Kinase, domain 1"/>
    <property type="match status" value="1"/>
</dbReference>
<dbReference type="AlphaFoldDB" id="A0A7N0ZZP2"/>
<feature type="transmembrane region" description="Helical" evidence="19">
    <location>
        <begin position="394"/>
        <end position="417"/>
    </location>
</feature>
<reference evidence="23" key="1">
    <citation type="submission" date="2021-01" db="UniProtKB">
        <authorList>
            <consortium name="EnsemblPlants"/>
        </authorList>
    </citation>
    <scope>IDENTIFICATION</scope>
</reference>
<keyword evidence="8 18" id="KW-0547">Nucleotide-binding</keyword>
<keyword evidence="4 18" id="KW-0808">Transferase</keyword>
<evidence type="ECO:0000256" key="18">
    <source>
        <dbReference type="PIRNR" id="PIRNR000641"/>
    </source>
</evidence>
<feature type="chain" id="PRO_5029497288" description="Receptor-like serine/threonine-protein kinase" evidence="20">
    <location>
        <begin position="28"/>
        <end position="791"/>
    </location>
</feature>
<evidence type="ECO:0000256" key="8">
    <source>
        <dbReference type="ARBA" id="ARBA00022741"/>
    </source>
</evidence>
<evidence type="ECO:0000256" key="19">
    <source>
        <dbReference type="SAM" id="Phobius"/>
    </source>
</evidence>
<evidence type="ECO:0000256" key="13">
    <source>
        <dbReference type="ARBA" id="ARBA00023157"/>
    </source>
</evidence>
<sequence length="791" mass="88973">MSQSATLPFSISILILCSSNLPGVTHAQTSTLCPGEALSFTGQLASPNGRYKLAFFTPPTGRSFLGISDASYSENLWVANRTAPIINDNANLTMEADGVLAIRRVGQAPIALNANRAAVNSVATLEDSGNFVVTELNADGSVKGVLWQSFDYPTDTLFPGMMLGNDFAAGEVRRLASWLTDINPAPGAFSLEWDLTVNGTVELIMKRRGEVYWTSGLLERDNRVFQNLPTLSDNFLANDYQFHYVSNSSERSFFYTVIGGRSSWWKLEPRGRLWDTSMAFLLDQDVCLGFSSATPGCHNAENTPQCRRKGDKYEARTGYFERSPLHYTDLRADDGLTDCWAGCWKNCSCIAYEMVGDYCRYWDEQAKFIPDESTRRDYYVLNSSLPTSKESSRWWIWVIVGLVAALLVLLFGFLVYYRRKKLIEERERNEEEILIELTTSDQLNESAEVGEEGKKSRSVKVFSFASIQAATKDFSLENKLGQGGFGPIYKGRFPEGQEIAVKRLSSGSGQGLVEFKNEIILIAKLQHMNLVRLLGCCIFRDEKMLIYEYMPNKSLNFFLFNSTKRSSLNWKTRFSIVEGIAQGLLYLHKYSRLRIIHRDLKASNILLDENMVPKISDFGMAKIFGREDTEALTNRVVGTYGYMAPEYAMEGVFSDKSDVYSFGVLLLEIVSGRKNSSFHHYDRAVSLVAYASETWKDRTCLDIMDPTFVDAPREQILRCIHVALLSVQDDAADRPGMADIVLMLTNESMRLPEPNEPAYVAQKNKPSTKQPHINESETYSLISITTVPEAR</sequence>
<keyword evidence="12 19" id="KW-0472">Membrane</keyword>
<name>A0A7N0ZZP2_KALFE</name>
<dbReference type="InterPro" id="IPR024171">
    <property type="entry name" value="SRK-like_kinase"/>
</dbReference>
<dbReference type="Gene3D" id="2.90.10.10">
    <property type="entry name" value="Bulb-type lectin domain"/>
    <property type="match status" value="1"/>
</dbReference>
<feature type="signal peptide" evidence="20">
    <location>
        <begin position="1"/>
        <end position="27"/>
    </location>
</feature>
<dbReference type="PROSITE" id="PS50011">
    <property type="entry name" value="PROTEIN_KINASE_DOM"/>
    <property type="match status" value="1"/>
</dbReference>
<dbReference type="InterPro" id="IPR008271">
    <property type="entry name" value="Ser/Thr_kinase_AS"/>
</dbReference>
<dbReference type="CDD" id="cd14066">
    <property type="entry name" value="STKc_IRAK"/>
    <property type="match status" value="1"/>
</dbReference>
<dbReference type="Pfam" id="PF07714">
    <property type="entry name" value="PK_Tyr_Ser-Thr"/>
    <property type="match status" value="1"/>
</dbReference>
<feature type="domain" description="Protein kinase" evidence="21">
    <location>
        <begin position="474"/>
        <end position="749"/>
    </location>
</feature>
<dbReference type="PROSITE" id="PS50927">
    <property type="entry name" value="BULB_LECTIN"/>
    <property type="match status" value="1"/>
</dbReference>
<dbReference type="GO" id="GO:0005886">
    <property type="term" value="C:plasma membrane"/>
    <property type="evidence" value="ECO:0007669"/>
    <property type="project" value="UniProtKB-SubCell"/>
</dbReference>
<evidence type="ECO:0000256" key="20">
    <source>
        <dbReference type="SAM" id="SignalP"/>
    </source>
</evidence>
<evidence type="ECO:0000256" key="3">
    <source>
        <dbReference type="ARBA" id="ARBA00022527"/>
    </source>
</evidence>
<dbReference type="GO" id="GO:0030246">
    <property type="term" value="F:carbohydrate binding"/>
    <property type="evidence" value="ECO:0007669"/>
    <property type="project" value="UniProtKB-KW"/>
</dbReference>
<evidence type="ECO:0000256" key="7">
    <source>
        <dbReference type="ARBA" id="ARBA00022734"/>
    </source>
</evidence>
<evidence type="ECO:0000259" key="22">
    <source>
        <dbReference type="PROSITE" id="PS50927"/>
    </source>
</evidence>
<comment type="catalytic activity">
    <reaction evidence="16 18">
        <text>L-threonyl-[protein] + ATP = O-phospho-L-threonyl-[protein] + ADP + H(+)</text>
        <dbReference type="Rhea" id="RHEA:46608"/>
        <dbReference type="Rhea" id="RHEA-COMP:11060"/>
        <dbReference type="Rhea" id="RHEA-COMP:11605"/>
        <dbReference type="ChEBI" id="CHEBI:15378"/>
        <dbReference type="ChEBI" id="CHEBI:30013"/>
        <dbReference type="ChEBI" id="CHEBI:30616"/>
        <dbReference type="ChEBI" id="CHEBI:61977"/>
        <dbReference type="ChEBI" id="CHEBI:456216"/>
        <dbReference type="EC" id="2.7.11.1"/>
    </reaction>
</comment>
<dbReference type="Pfam" id="PF01453">
    <property type="entry name" value="B_lectin"/>
    <property type="match status" value="1"/>
</dbReference>
<evidence type="ECO:0000256" key="12">
    <source>
        <dbReference type="ARBA" id="ARBA00023136"/>
    </source>
</evidence>
<evidence type="ECO:0000256" key="2">
    <source>
        <dbReference type="ARBA" id="ARBA00022475"/>
    </source>
</evidence>
<evidence type="ECO:0000256" key="4">
    <source>
        <dbReference type="ARBA" id="ARBA00022679"/>
    </source>
</evidence>
<keyword evidence="6 20" id="KW-0732">Signal</keyword>
<comment type="catalytic activity">
    <reaction evidence="17 18">
        <text>L-seryl-[protein] + ATP = O-phospho-L-seryl-[protein] + ADP + H(+)</text>
        <dbReference type="Rhea" id="RHEA:17989"/>
        <dbReference type="Rhea" id="RHEA-COMP:9863"/>
        <dbReference type="Rhea" id="RHEA-COMP:11604"/>
        <dbReference type="ChEBI" id="CHEBI:15378"/>
        <dbReference type="ChEBI" id="CHEBI:29999"/>
        <dbReference type="ChEBI" id="CHEBI:30616"/>
        <dbReference type="ChEBI" id="CHEBI:83421"/>
        <dbReference type="ChEBI" id="CHEBI:456216"/>
        <dbReference type="EC" id="2.7.11.1"/>
    </reaction>
</comment>